<dbReference type="KEGG" id="xla:108718618"/>
<accession>A0A8J0VN80</accession>
<feature type="compositionally biased region" description="Polar residues" evidence="1">
    <location>
        <begin position="41"/>
        <end position="54"/>
    </location>
</feature>
<feature type="compositionally biased region" description="Low complexity" evidence="1">
    <location>
        <begin position="62"/>
        <end position="73"/>
    </location>
</feature>
<sequence>MTHVASTGTTPTTPAKKFTTTPALSSISTTITMKTTKLSSGATSETSKPSNTETNKTRSLDSWTSVQTTSTTSAKEKSDKNIKTPTATSVVKNTTKIAHSSTSVPITMRTTSATPIMEPPNIEANKIASLDASLLEETTSKDPVKKEPDKAFENRADLPAPMNTPMSTAVLSFQSDDPMDSTDVIQAIVKKVCSMFPPGSPKGDITLTWGQDRTSVNCASVM</sequence>
<evidence type="ECO:0000313" key="2">
    <source>
        <dbReference type="Proteomes" id="UP000186698"/>
    </source>
</evidence>
<dbReference type="GeneID" id="108718618"/>
<dbReference type="Proteomes" id="UP000186698">
    <property type="component" value="Chromosome 6L"/>
</dbReference>
<organism evidence="2 3">
    <name type="scientific">Xenopus laevis</name>
    <name type="common">African clawed frog</name>
    <dbReference type="NCBI Taxonomy" id="8355"/>
    <lineage>
        <taxon>Eukaryota</taxon>
        <taxon>Metazoa</taxon>
        <taxon>Chordata</taxon>
        <taxon>Craniata</taxon>
        <taxon>Vertebrata</taxon>
        <taxon>Euteleostomi</taxon>
        <taxon>Amphibia</taxon>
        <taxon>Batrachia</taxon>
        <taxon>Anura</taxon>
        <taxon>Pipoidea</taxon>
        <taxon>Pipidae</taxon>
        <taxon>Xenopodinae</taxon>
        <taxon>Xenopus</taxon>
        <taxon>Xenopus</taxon>
    </lineage>
</organism>
<keyword evidence="2" id="KW-1185">Reference proteome</keyword>
<gene>
    <name evidence="3" type="primary">LOC108718618</name>
</gene>
<evidence type="ECO:0000313" key="3">
    <source>
        <dbReference type="RefSeq" id="XP_018122432.2"/>
    </source>
</evidence>
<dbReference type="RefSeq" id="XP_018122432.2">
    <property type="nucleotide sequence ID" value="XM_018266943.2"/>
</dbReference>
<proteinExistence type="predicted"/>
<evidence type="ECO:0000256" key="1">
    <source>
        <dbReference type="SAM" id="MobiDB-lite"/>
    </source>
</evidence>
<dbReference type="AlphaFoldDB" id="A0A8J0VN80"/>
<dbReference type="OrthoDB" id="10669406at2759"/>
<protein>
    <submittedName>
        <fullName evidence="3">Cell wall protein DAN4-like</fullName>
    </submittedName>
</protein>
<name>A0A8J0VN80_XENLA</name>
<feature type="compositionally biased region" description="Low complexity" evidence="1">
    <location>
        <begin position="7"/>
        <end position="40"/>
    </location>
</feature>
<reference evidence="3" key="1">
    <citation type="submission" date="2025-08" db="UniProtKB">
        <authorList>
            <consortium name="RefSeq"/>
        </authorList>
    </citation>
    <scope>IDENTIFICATION</scope>
    <source>
        <strain evidence="3">J_2021</strain>
        <tissue evidence="3">Erythrocytes</tissue>
    </source>
</reference>
<feature type="region of interest" description="Disordered" evidence="1">
    <location>
        <begin position="1"/>
        <end position="81"/>
    </location>
</feature>